<dbReference type="RefSeq" id="WP_093342338.1">
    <property type="nucleotide sequence ID" value="NZ_FOUY01000011.1"/>
</dbReference>
<dbReference type="Pfam" id="PF00535">
    <property type="entry name" value="Glycos_transf_2"/>
    <property type="match status" value="2"/>
</dbReference>
<dbReference type="CDD" id="cd00761">
    <property type="entry name" value="Glyco_tranf_GTA_type"/>
    <property type="match status" value="1"/>
</dbReference>
<keyword evidence="2" id="KW-0328">Glycosyltransferase</keyword>
<accession>A0A1I4XQJ9</accession>
<dbReference type="InterPro" id="IPR001173">
    <property type="entry name" value="Glyco_trans_2-like"/>
</dbReference>
<comment type="similarity">
    <text evidence="1">Belongs to the glycosyltransferase 2 family.</text>
</comment>
<feature type="compositionally biased region" description="Low complexity" evidence="4">
    <location>
        <begin position="43"/>
        <end position="53"/>
    </location>
</feature>
<name>A0A1I4XQJ9_PSUAM</name>
<gene>
    <name evidence="6" type="ORF">SAMN05216207_1011190</name>
</gene>
<feature type="domain" description="Glycosyltransferase 2-like" evidence="5">
    <location>
        <begin position="71"/>
        <end position="183"/>
    </location>
</feature>
<reference evidence="6 7" key="1">
    <citation type="submission" date="2016-10" db="EMBL/GenBank/DDBJ databases">
        <authorList>
            <person name="de Groot N.N."/>
        </authorList>
    </citation>
    <scope>NUCLEOTIDE SEQUENCE [LARGE SCALE GENOMIC DNA]</scope>
    <source>
        <strain evidence="6 7">CGMCC 4.1877</strain>
    </source>
</reference>
<dbReference type="EMBL" id="FOUY01000011">
    <property type="protein sequence ID" value="SFN28144.1"/>
    <property type="molecule type" value="Genomic_DNA"/>
</dbReference>
<feature type="domain" description="Glycosyltransferase 2-like" evidence="5">
    <location>
        <begin position="7"/>
        <end position="46"/>
    </location>
</feature>
<evidence type="ECO:0000313" key="6">
    <source>
        <dbReference type="EMBL" id="SFN28144.1"/>
    </source>
</evidence>
<dbReference type="STRING" id="260086.SAMN05216207_1011190"/>
<dbReference type="SUPFAM" id="SSF53448">
    <property type="entry name" value="Nucleotide-diphospho-sugar transferases"/>
    <property type="match status" value="1"/>
</dbReference>
<dbReference type="PANTHER" id="PTHR43685">
    <property type="entry name" value="GLYCOSYLTRANSFERASE"/>
    <property type="match status" value="1"/>
</dbReference>
<dbReference type="OrthoDB" id="9787979at2"/>
<evidence type="ECO:0000256" key="1">
    <source>
        <dbReference type="ARBA" id="ARBA00006739"/>
    </source>
</evidence>
<dbReference type="Proteomes" id="UP000199614">
    <property type="component" value="Unassembled WGS sequence"/>
</dbReference>
<sequence>MDDSDTTVVIATRNRARELARTLDRLSALRPRPPIVVVDDASTDGAPTDGPAPTGGPAPTEPASTGSTAATVEGRPGVELVRLSVRQGAAARNAGVERVRTPYVAFSDDDSWWAPQALRRAAEILHAHPDVGLLAGAVLVGPENRPDPVNAELRDSPLGGTDPGPDVLGFLGCAAVLRVRAFHDAGGFSSLLGFGAEETLLAADLAARGWRLCHHPDVVAHHHPSPHRMPHERRLALEARNQLLIALMRRRGPRVRAELAALARRAVSHPPSRRALGSALLAAPRALARRDVLPAGLEQRFDLLEQ</sequence>
<evidence type="ECO:0000256" key="4">
    <source>
        <dbReference type="SAM" id="MobiDB-lite"/>
    </source>
</evidence>
<dbReference type="InterPro" id="IPR029044">
    <property type="entry name" value="Nucleotide-diphossugar_trans"/>
</dbReference>
<keyword evidence="7" id="KW-1185">Reference proteome</keyword>
<evidence type="ECO:0000256" key="2">
    <source>
        <dbReference type="ARBA" id="ARBA00022676"/>
    </source>
</evidence>
<dbReference type="PANTHER" id="PTHR43685:SF5">
    <property type="entry name" value="GLYCOSYLTRANSFERASE EPSE-RELATED"/>
    <property type="match status" value="1"/>
</dbReference>
<proteinExistence type="inferred from homology"/>
<dbReference type="GO" id="GO:0016757">
    <property type="term" value="F:glycosyltransferase activity"/>
    <property type="evidence" value="ECO:0007669"/>
    <property type="project" value="UniProtKB-KW"/>
</dbReference>
<dbReference type="AlphaFoldDB" id="A0A1I4XQJ9"/>
<keyword evidence="3 6" id="KW-0808">Transferase</keyword>
<dbReference type="InterPro" id="IPR050834">
    <property type="entry name" value="Glycosyltransf_2"/>
</dbReference>
<dbReference type="Gene3D" id="3.90.550.10">
    <property type="entry name" value="Spore Coat Polysaccharide Biosynthesis Protein SpsA, Chain A"/>
    <property type="match status" value="1"/>
</dbReference>
<evidence type="ECO:0000256" key="3">
    <source>
        <dbReference type="ARBA" id="ARBA00022679"/>
    </source>
</evidence>
<organism evidence="6 7">
    <name type="scientific">Pseudonocardia ammonioxydans</name>
    <dbReference type="NCBI Taxonomy" id="260086"/>
    <lineage>
        <taxon>Bacteria</taxon>
        <taxon>Bacillati</taxon>
        <taxon>Actinomycetota</taxon>
        <taxon>Actinomycetes</taxon>
        <taxon>Pseudonocardiales</taxon>
        <taxon>Pseudonocardiaceae</taxon>
        <taxon>Pseudonocardia</taxon>
    </lineage>
</organism>
<protein>
    <submittedName>
        <fullName evidence="6">Glycosyltransferase, GT2 family</fullName>
    </submittedName>
</protein>
<evidence type="ECO:0000259" key="5">
    <source>
        <dbReference type="Pfam" id="PF00535"/>
    </source>
</evidence>
<evidence type="ECO:0000313" key="7">
    <source>
        <dbReference type="Proteomes" id="UP000199614"/>
    </source>
</evidence>
<feature type="region of interest" description="Disordered" evidence="4">
    <location>
        <begin position="34"/>
        <end position="74"/>
    </location>
</feature>